<feature type="compositionally biased region" description="Low complexity" evidence="1">
    <location>
        <begin position="491"/>
        <end position="502"/>
    </location>
</feature>
<name>A0A2H3JK08_WOLCO</name>
<feature type="region of interest" description="Disordered" evidence="1">
    <location>
        <begin position="23"/>
        <end position="80"/>
    </location>
</feature>
<evidence type="ECO:0000256" key="1">
    <source>
        <dbReference type="SAM" id="MobiDB-lite"/>
    </source>
</evidence>
<feature type="compositionally biased region" description="Basic and acidic residues" evidence="1">
    <location>
        <begin position="407"/>
        <end position="416"/>
    </location>
</feature>
<reference evidence="2 3" key="1">
    <citation type="journal article" date="2012" name="Science">
        <title>The Paleozoic origin of enzymatic lignin decomposition reconstructed from 31 fungal genomes.</title>
        <authorList>
            <person name="Floudas D."/>
            <person name="Binder M."/>
            <person name="Riley R."/>
            <person name="Barry K."/>
            <person name="Blanchette R.A."/>
            <person name="Henrissat B."/>
            <person name="Martinez A.T."/>
            <person name="Otillar R."/>
            <person name="Spatafora J.W."/>
            <person name="Yadav J.S."/>
            <person name="Aerts A."/>
            <person name="Benoit I."/>
            <person name="Boyd A."/>
            <person name="Carlson A."/>
            <person name="Copeland A."/>
            <person name="Coutinho P.M."/>
            <person name="de Vries R.P."/>
            <person name="Ferreira P."/>
            <person name="Findley K."/>
            <person name="Foster B."/>
            <person name="Gaskell J."/>
            <person name="Glotzer D."/>
            <person name="Gorecki P."/>
            <person name="Heitman J."/>
            <person name="Hesse C."/>
            <person name="Hori C."/>
            <person name="Igarashi K."/>
            <person name="Jurgens J.A."/>
            <person name="Kallen N."/>
            <person name="Kersten P."/>
            <person name="Kohler A."/>
            <person name="Kuees U."/>
            <person name="Kumar T.K.A."/>
            <person name="Kuo A."/>
            <person name="LaButti K."/>
            <person name="Larrondo L.F."/>
            <person name="Lindquist E."/>
            <person name="Ling A."/>
            <person name="Lombard V."/>
            <person name="Lucas S."/>
            <person name="Lundell T."/>
            <person name="Martin R."/>
            <person name="McLaughlin D.J."/>
            <person name="Morgenstern I."/>
            <person name="Morin E."/>
            <person name="Murat C."/>
            <person name="Nagy L.G."/>
            <person name="Nolan M."/>
            <person name="Ohm R.A."/>
            <person name="Patyshakuliyeva A."/>
            <person name="Rokas A."/>
            <person name="Ruiz-Duenas F.J."/>
            <person name="Sabat G."/>
            <person name="Salamov A."/>
            <person name="Samejima M."/>
            <person name="Schmutz J."/>
            <person name="Slot J.C."/>
            <person name="St John F."/>
            <person name="Stenlid J."/>
            <person name="Sun H."/>
            <person name="Sun S."/>
            <person name="Syed K."/>
            <person name="Tsang A."/>
            <person name="Wiebenga A."/>
            <person name="Young D."/>
            <person name="Pisabarro A."/>
            <person name="Eastwood D.C."/>
            <person name="Martin F."/>
            <person name="Cullen D."/>
            <person name="Grigoriev I.V."/>
            <person name="Hibbett D.S."/>
        </authorList>
    </citation>
    <scope>NUCLEOTIDE SEQUENCE [LARGE SCALE GENOMIC DNA]</scope>
    <source>
        <strain evidence="2 3">MD-104</strain>
    </source>
</reference>
<feature type="region of interest" description="Disordered" evidence="1">
    <location>
        <begin position="475"/>
        <end position="582"/>
    </location>
</feature>
<feature type="compositionally biased region" description="Basic and acidic residues" evidence="1">
    <location>
        <begin position="63"/>
        <end position="74"/>
    </location>
</feature>
<dbReference type="Proteomes" id="UP000218811">
    <property type="component" value="Unassembled WGS sequence"/>
</dbReference>
<dbReference type="OrthoDB" id="2802763at2759"/>
<proteinExistence type="predicted"/>
<evidence type="ECO:0000313" key="3">
    <source>
        <dbReference type="Proteomes" id="UP000218811"/>
    </source>
</evidence>
<dbReference type="AlphaFoldDB" id="A0A2H3JK08"/>
<feature type="region of interest" description="Disordered" evidence="1">
    <location>
        <begin position="407"/>
        <end position="438"/>
    </location>
</feature>
<keyword evidence="3" id="KW-1185">Reference proteome</keyword>
<feature type="region of interest" description="Disordered" evidence="1">
    <location>
        <begin position="219"/>
        <end position="238"/>
    </location>
</feature>
<sequence>MAFTYAPDFIIKRKRKRSHVVYDSSDDEQDVKSCDESQIAGPSTSRAIPTRGQPTAPGTRIQPESKARASEDISVRQSQHTENVVTVEDFLQWSVKAPTAPAKRRGYGRTKRTLTYVNLQRSTSIDNENSSLHSDVDVATGGPSQDAPHPSAQVDSLPTEKPGHRGKQRPRKKQALAQRLLQAAVLSYVDPAGLASGQEPSGAHTPRAVPIPIRFERVPSTAPPADARKPKPKWRLADPRTVDPFRNLHIAFPDCARASGSTTPGPLLAPKKCRRISDWQARLQFQVVKRPSGDTCPPPRRKPRRNHKEEEDTPDACPERIGVNPIPFVRVSPQEAMRMWEERQRLLDEMNGQNRTPRLKMVKVQQPAAVSTPSHEAGTTDDVPHVSSQMQPYHKDHIDLRRPRCSEFPDPGRDEFSSPVAISSPVPLPDTSDTETPQLFSVMGKPLKPLTSYMDMFYETARKVAIAEAEAKAKAERRSAQTLKPRKSLRSKGSGRSASLKSPDIKSPARPSSKANEGRQHPGKRSRPQVAAGRAHGSEHASLLQLPKLSVPQNAQHAECSKSRRSSTGAGASPREASVEAEVARDRTVDLFGWTTLRQD</sequence>
<accession>A0A2H3JK08</accession>
<protein>
    <submittedName>
        <fullName evidence="2">Uncharacterized protein</fullName>
    </submittedName>
</protein>
<gene>
    <name evidence="2" type="ORF">WOLCODRAFT_137951</name>
</gene>
<feature type="region of interest" description="Disordered" evidence="1">
    <location>
        <begin position="125"/>
        <end position="175"/>
    </location>
</feature>
<dbReference type="EMBL" id="KB468124">
    <property type="protein sequence ID" value="PCH42526.1"/>
    <property type="molecule type" value="Genomic_DNA"/>
</dbReference>
<organism evidence="2 3">
    <name type="scientific">Wolfiporia cocos (strain MD-104)</name>
    <name type="common">Brown rot fungus</name>
    <dbReference type="NCBI Taxonomy" id="742152"/>
    <lineage>
        <taxon>Eukaryota</taxon>
        <taxon>Fungi</taxon>
        <taxon>Dikarya</taxon>
        <taxon>Basidiomycota</taxon>
        <taxon>Agaricomycotina</taxon>
        <taxon>Agaricomycetes</taxon>
        <taxon>Polyporales</taxon>
        <taxon>Phaeolaceae</taxon>
        <taxon>Wolfiporia</taxon>
    </lineage>
</organism>
<evidence type="ECO:0000313" key="2">
    <source>
        <dbReference type="EMBL" id="PCH42526.1"/>
    </source>
</evidence>
<feature type="compositionally biased region" description="Basic residues" evidence="1">
    <location>
        <begin position="164"/>
        <end position="174"/>
    </location>
</feature>
<feature type="region of interest" description="Disordered" evidence="1">
    <location>
        <begin position="288"/>
        <end position="321"/>
    </location>
</feature>